<dbReference type="SMART" id="SM00382">
    <property type="entry name" value="AAA"/>
    <property type="match status" value="1"/>
</dbReference>
<keyword evidence="1" id="KW-1003">Cell membrane</keyword>
<dbReference type="GO" id="GO:0055052">
    <property type="term" value="C:ATP-binding cassette (ABC) transporter complex, substrate-binding subunit-containing"/>
    <property type="evidence" value="ECO:0007669"/>
    <property type="project" value="TreeGrafter"/>
</dbReference>
<evidence type="ECO:0000256" key="4">
    <source>
        <dbReference type="ARBA" id="ARBA00022967"/>
    </source>
</evidence>
<evidence type="ECO:0000256" key="1">
    <source>
        <dbReference type="ARBA" id="ARBA00022475"/>
    </source>
</evidence>
<name>A0A7Z7PSV2_9BACT</name>
<dbReference type="Proteomes" id="UP000250796">
    <property type="component" value="Chromosome MESINF"/>
</dbReference>
<proteinExistence type="predicted"/>
<dbReference type="RefSeq" id="WP_169700594.1">
    <property type="nucleotide sequence ID" value="NZ_LS974202.1"/>
</dbReference>
<evidence type="ECO:0000313" key="7">
    <source>
        <dbReference type="EMBL" id="SSC14205.1"/>
    </source>
</evidence>
<dbReference type="PANTHER" id="PTHR43875:SF15">
    <property type="entry name" value="TREHALOSE IMPORT ATP-BINDING PROTEIN SUGC"/>
    <property type="match status" value="1"/>
</dbReference>
<reference evidence="7 8" key="1">
    <citation type="submission" date="2017-01" db="EMBL/GenBank/DDBJ databases">
        <authorList>
            <person name="Erauso G."/>
        </authorList>
    </citation>
    <scope>NUCLEOTIDE SEQUENCE [LARGE SCALE GENOMIC DNA]</scope>
    <source>
        <strain evidence="7">MESINF1</strain>
    </source>
</reference>
<keyword evidence="2" id="KW-0547">Nucleotide-binding</keyword>
<accession>A0A7Z7PSV2</accession>
<dbReference type="GO" id="GO:0016887">
    <property type="term" value="F:ATP hydrolysis activity"/>
    <property type="evidence" value="ECO:0007669"/>
    <property type="project" value="InterPro"/>
</dbReference>
<keyword evidence="5" id="KW-0472">Membrane</keyword>
<keyword evidence="4" id="KW-1278">Translocase</keyword>
<organism evidence="7 8">
    <name type="scientific">Mesotoga infera</name>
    <dbReference type="NCBI Taxonomy" id="1236046"/>
    <lineage>
        <taxon>Bacteria</taxon>
        <taxon>Thermotogati</taxon>
        <taxon>Thermotogota</taxon>
        <taxon>Thermotogae</taxon>
        <taxon>Kosmotogales</taxon>
        <taxon>Kosmotogaceae</taxon>
        <taxon>Mesotoga</taxon>
    </lineage>
</organism>
<dbReference type="InterPro" id="IPR003439">
    <property type="entry name" value="ABC_transporter-like_ATP-bd"/>
</dbReference>
<dbReference type="EMBL" id="LS974202">
    <property type="protein sequence ID" value="SSC14205.1"/>
    <property type="molecule type" value="Genomic_DNA"/>
</dbReference>
<dbReference type="KEGG" id="minf:MESINF_2765"/>
<dbReference type="Gene3D" id="3.40.50.300">
    <property type="entry name" value="P-loop containing nucleotide triphosphate hydrolases"/>
    <property type="match status" value="1"/>
</dbReference>
<dbReference type="InterPro" id="IPR027417">
    <property type="entry name" value="P-loop_NTPase"/>
</dbReference>
<dbReference type="Pfam" id="PF00005">
    <property type="entry name" value="ABC_tran"/>
    <property type="match status" value="1"/>
</dbReference>
<sequence length="308" mass="34655">MDTLKVVNLKARIGTFELGPVDLNVGKKEIVGLIGPSGCGKTLLLRTIAGLQEPVTGQVFIDGKDVTYLEPHLRGLAFVFQDNALFPHFDTHNNIAFPLKIKKDPQTEEKVQKKAAELDGLTDYLDRWPKELPAGMKKLTAIARETVKKFNLILMDEPFERLDKKIRTELRAMIKRLLMAIGESVLIVLNDPEDALAITDRIYVMKEGVFVQSGEPREIYTSPASYFVMELFSTMGINRVGSAVFRPQDVEIDENGSYVTLEHCGPYDSKRILCNGKMEGQEVVLLLPVECREKSDVKIRIKNSFEKV</sequence>
<evidence type="ECO:0000256" key="3">
    <source>
        <dbReference type="ARBA" id="ARBA00022840"/>
    </source>
</evidence>
<evidence type="ECO:0000256" key="2">
    <source>
        <dbReference type="ARBA" id="ARBA00022741"/>
    </source>
</evidence>
<protein>
    <submittedName>
        <fullName evidence="7">ABC transporter related protein</fullName>
    </submittedName>
</protein>
<evidence type="ECO:0000313" key="8">
    <source>
        <dbReference type="Proteomes" id="UP000250796"/>
    </source>
</evidence>
<dbReference type="AlphaFoldDB" id="A0A7Z7PSV2"/>
<dbReference type="SUPFAM" id="SSF52540">
    <property type="entry name" value="P-loop containing nucleoside triphosphate hydrolases"/>
    <property type="match status" value="1"/>
</dbReference>
<dbReference type="InterPro" id="IPR003593">
    <property type="entry name" value="AAA+_ATPase"/>
</dbReference>
<feature type="domain" description="ABC transporter" evidence="6">
    <location>
        <begin position="1"/>
        <end position="232"/>
    </location>
</feature>
<gene>
    <name evidence="7" type="ORF">MESINF_2765</name>
</gene>
<dbReference type="InterPro" id="IPR047641">
    <property type="entry name" value="ABC_transpr_MalK/UgpC-like"/>
</dbReference>
<evidence type="ECO:0000259" key="6">
    <source>
        <dbReference type="PROSITE" id="PS50893"/>
    </source>
</evidence>
<keyword evidence="8" id="KW-1185">Reference proteome</keyword>
<dbReference type="GO" id="GO:0005524">
    <property type="term" value="F:ATP binding"/>
    <property type="evidence" value="ECO:0007669"/>
    <property type="project" value="UniProtKB-KW"/>
</dbReference>
<dbReference type="PROSITE" id="PS50893">
    <property type="entry name" value="ABC_TRANSPORTER_2"/>
    <property type="match status" value="1"/>
</dbReference>
<keyword evidence="3" id="KW-0067">ATP-binding</keyword>
<dbReference type="PANTHER" id="PTHR43875">
    <property type="entry name" value="MALTODEXTRIN IMPORT ATP-BINDING PROTEIN MSMX"/>
    <property type="match status" value="1"/>
</dbReference>
<evidence type="ECO:0000256" key="5">
    <source>
        <dbReference type="ARBA" id="ARBA00023136"/>
    </source>
</evidence>